<gene>
    <name evidence="2" type="ORF">A3F28_01715</name>
</gene>
<dbReference type="Proteomes" id="UP000176598">
    <property type="component" value="Unassembled WGS sequence"/>
</dbReference>
<feature type="transmembrane region" description="Helical" evidence="1">
    <location>
        <begin position="32"/>
        <end position="52"/>
    </location>
</feature>
<proteinExistence type="predicted"/>
<dbReference type="EMBL" id="MGEG01000031">
    <property type="protein sequence ID" value="OGL78602.1"/>
    <property type="molecule type" value="Genomic_DNA"/>
</dbReference>
<evidence type="ECO:0000256" key="1">
    <source>
        <dbReference type="SAM" id="Phobius"/>
    </source>
</evidence>
<protein>
    <submittedName>
        <fullName evidence="2">Uncharacterized protein</fullName>
    </submittedName>
</protein>
<dbReference type="AlphaFoldDB" id="A0A1F7UK00"/>
<reference evidence="2 3" key="1">
    <citation type="journal article" date="2016" name="Nat. Commun.">
        <title>Thousands of microbial genomes shed light on interconnected biogeochemical processes in an aquifer system.</title>
        <authorList>
            <person name="Anantharaman K."/>
            <person name="Brown C.T."/>
            <person name="Hug L.A."/>
            <person name="Sharon I."/>
            <person name="Castelle C.J."/>
            <person name="Probst A.J."/>
            <person name="Thomas B.C."/>
            <person name="Singh A."/>
            <person name="Wilkins M.J."/>
            <person name="Karaoz U."/>
            <person name="Brodie E.L."/>
            <person name="Williams K.H."/>
            <person name="Hubbard S.S."/>
            <person name="Banfield J.F."/>
        </authorList>
    </citation>
    <scope>NUCLEOTIDE SEQUENCE [LARGE SCALE GENOMIC DNA]</scope>
</reference>
<keyword evidence="1" id="KW-0472">Membrane</keyword>
<accession>A0A1F7UK00</accession>
<evidence type="ECO:0000313" key="2">
    <source>
        <dbReference type="EMBL" id="OGL78602.1"/>
    </source>
</evidence>
<organism evidence="2 3">
    <name type="scientific">Candidatus Uhrbacteria bacterium RIFCSPHIGHO2_12_FULL_57_11</name>
    <dbReference type="NCBI Taxonomy" id="1802398"/>
    <lineage>
        <taxon>Bacteria</taxon>
        <taxon>Candidatus Uhriibacteriota</taxon>
    </lineage>
</organism>
<evidence type="ECO:0000313" key="3">
    <source>
        <dbReference type="Proteomes" id="UP000176598"/>
    </source>
</evidence>
<name>A0A1F7UK00_9BACT</name>
<keyword evidence="1" id="KW-1133">Transmembrane helix</keyword>
<comment type="caution">
    <text evidence="2">The sequence shown here is derived from an EMBL/GenBank/DDBJ whole genome shotgun (WGS) entry which is preliminary data.</text>
</comment>
<sequence length="294" mass="33762">MTNGLGPENQLTEDQLKFGYWFVTHKPQLKRALVIFLIVINSLIWLFVLYRLTRLYLIDYNRHRAMVRQASQNLINPEVLEARRPRSLDLKQAVVLDAGSGRYDLSAVIFNPNREWYATFSYLFRGEAVTTPLRQSYILPGQEKIISELAFGSEARLRGVRLEIKEIEWKRVDRHQVADTTQFVADRTNFVVSDAVFTPPDPAVKDGPSKATFSITNATAYGYWAMDVTVVLYRGSAIAGVNRVQLAGLESGERRQAEVTWFEKLPNITKVEVRPEVNIFDESVYMAPRREDRE</sequence>
<keyword evidence="1" id="KW-0812">Transmembrane</keyword>